<organism evidence="12">
    <name type="scientific">marine metagenome</name>
    <dbReference type="NCBI Taxonomy" id="408172"/>
    <lineage>
        <taxon>unclassified sequences</taxon>
        <taxon>metagenomes</taxon>
        <taxon>ecological metagenomes</taxon>
    </lineage>
</organism>
<comment type="cofactor">
    <cofactor evidence="1">
        <name>Mg(2+)</name>
        <dbReference type="ChEBI" id="CHEBI:18420"/>
    </cofactor>
</comment>
<dbReference type="Gene3D" id="3.10.520.10">
    <property type="entry name" value="ApbE-like domains"/>
    <property type="match status" value="1"/>
</dbReference>
<keyword evidence="4" id="KW-0285">Flavoprotein</keyword>
<evidence type="ECO:0000256" key="4">
    <source>
        <dbReference type="ARBA" id="ARBA00022630"/>
    </source>
</evidence>
<dbReference type="AlphaFoldDB" id="A0A381S9Y8"/>
<sequence length="344" mass="36494">MSDTPNRSLPRRQALRITATVGVSAVLGGGLLRAALERVGLHRVRQTRTQMGTLVTISAVHPNAEAARIMVADTFDEIERLESLLSRHRAGTPVWRLNETGVLRAPPPEVLDVVQKGLDYSALTAGAFDMTIAPLLNLYNSSFSETGGAPPREQIQRALVLVGSERVQVGPGEIAFEKADMAVTLDGIAKGYIVDRAVEVLRRRGAERVLVNAGGDMASAGEALGGDAWRIGLQDPRVPDGNLGVVQLQGESVATSGDYVQYLTPDMSLHHIIDPRTGSSPGHTSGVSVVAPSAMAADALSTAALVLGPRDGMELLDRLEGIEGMIVTKDQAVLRSRGLDQYTA</sequence>
<keyword evidence="8" id="KW-0460">Magnesium</keyword>
<name>A0A381S9Y8_9ZZZZ</name>
<dbReference type="EMBL" id="UINC01002769">
    <property type="protein sequence ID" value="SVA00121.1"/>
    <property type="molecule type" value="Genomic_DNA"/>
</dbReference>
<keyword evidence="5" id="KW-0808">Transferase</keyword>
<evidence type="ECO:0000256" key="3">
    <source>
        <dbReference type="ARBA" id="ARBA00016337"/>
    </source>
</evidence>
<dbReference type="SUPFAM" id="SSF143631">
    <property type="entry name" value="ApbE-like"/>
    <property type="match status" value="1"/>
</dbReference>
<accession>A0A381S9Y8</accession>
<comment type="catalytic activity">
    <reaction evidence="10">
        <text>L-threonyl-[protein] + FAD = FMN-L-threonyl-[protein] + AMP + H(+)</text>
        <dbReference type="Rhea" id="RHEA:36847"/>
        <dbReference type="Rhea" id="RHEA-COMP:11060"/>
        <dbReference type="Rhea" id="RHEA-COMP:11061"/>
        <dbReference type="ChEBI" id="CHEBI:15378"/>
        <dbReference type="ChEBI" id="CHEBI:30013"/>
        <dbReference type="ChEBI" id="CHEBI:57692"/>
        <dbReference type="ChEBI" id="CHEBI:74257"/>
        <dbReference type="ChEBI" id="CHEBI:456215"/>
        <dbReference type="EC" id="2.7.1.180"/>
    </reaction>
</comment>
<keyword evidence="11" id="KW-0472">Membrane</keyword>
<keyword evidence="7" id="KW-0274">FAD</keyword>
<keyword evidence="11" id="KW-1133">Transmembrane helix</keyword>
<dbReference type="PROSITE" id="PS51318">
    <property type="entry name" value="TAT"/>
    <property type="match status" value="1"/>
</dbReference>
<protein>
    <recommendedName>
        <fullName evidence="3">FAD:protein FMN transferase</fullName>
        <ecNumber evidence="2">2.7.1.180</ecNumber>
    </recommendedName>
    <alternativeName>
        <fullName evidence="9">Flavin transferase</fullName>
    </alternativeName>
</protein>
<dbReference type="PANTHER" id="PTHR30040:SF2">
    <property type="entry name" value="FAD:PROTEIN FMN TRANSFERASE"/>
    <property type="match status" value="1"/>
</dbReference>
<dbReference type="GO" id="GO:0046872">
    <property type="term" value="F:metal ion binding"/>
    <property type="evidence" value="ECO:0007669"/>
    <property type="project" value="UniProtKB-KW"/>
</dbReference>
<evidence type="ECO:0000256" key="9">
    <source>
        <dbReference type="ARBA" id="ARBA00031306"/>
    </source>
</evidence>
<proteinExistence type="predicted"/>
<evidence type="ECO:0000256" key="8">
    <source>
        <dbReference type="ARBA" id="ARBA00022842"/>
    </source>
</evidence>
<keyword evidence="11" id="KW-0812">Transmembrane</keyword>
<evidence type="ECO:0000256" key="6">
    <source>
        <dbReference type="ARBA" id="ARBA00022723"/>
    </source>
</evidence>
<dbReference type="InterPro" id="IPR024932">
    <property type="entry name" value="ApbE"/>
</dbReference>
<evidence type="ECO:0000256" key="7">
    <source>
        <dbReference type="ARBA" id="ARBA00022827"/>
    </source>
</evidence>
<dbReference type="PIRSF" id="PIRSF006268">
    <property type="entry name" value="ApbE"/>
    <property type="match status" value="1"/>
</dbReference>
<evidence type="ECO:0000256" key="1">
    <source>
        <dbReference type="ARBA" id="ARBA00001946"/>
    </source>
</evidence>
<evidence type="ECO:0000313" key="12">
    <source>
        <dbReference type="EMBL" id="SVA00121.1"/>
    </source>
</evidence>
<evidence type="ECO:0000256" key="10">
    <source>
        <dbReference type="ARBA" id="ARBA00048540"/>
    </source>
</evidence>
<dbReference type="PANTHER" id="PTHR30040">
    <property type="entry name" value="THIAMINE BIOSYNTHESIS LIPOPROTEIN APBE"/>
    <property type="match status" value="1"/>
</dbReference>
<keyword evidence="6" id="KW-0479">Metal-binding</keyword>
<dbReference type="EC" id="2.7.1.180" evidence="2"/>
<dbReference type="GO" id="GO:0016740">
    <property type="term" value="F:transferase activity"/>
    <property type="evidence" value="ECO:0007669"/>
    <property type="project" value="UniProtKB-KW"/>
</dbReference>
<reference evidence="12" key="1">
    <citation type="submission" date="2018-05" db="EMBL/GenBank/DDBJ databases">
        <authorList>
            <person name="Lanie J.A."/>
            <person name="Ng W.-L."/>
            <person name="Kazmierczak K.M."/>
            <person name="Andrzejewski T.M."/>
            <person name="Davidsen T.M."/>
            <person name="Wayne K.J."/>
            <person name="Tettelin H."/>
            <person name="Glass J.I."/>
            <person name="Rusch D."/>
            <person name="Podicherti R."/>
            <person name="Tsui H.-C.T."/>
            <person name="Winkler M.E."/>
        </authorList>
    </citation>
    <scope>NUCLEOTIDE SEQUENCE</scope>
</reference>
<evidence type="ECO:0000256" key="11">
    <source>
        <dbReference type="SAM" id="Phobius"/>
    </source>
</evidence>
<dbReference type="InterPro" id="IPR006311">
    <property type="entry name" value="TAT_signal"/>
</dbReference>
<dbReference type="Pfam" id="PF02424">
    <property type="entry name" value="ApbE"/>
    <property type="match status" value="1"/>
</dbReference>
<evidence type="ECO:0000256" key="5">
    <source>
        <dbReference type="ARBA" id="ARBA00022679"/>
    </source>
</evidence>
<evidence type="ECO:0000256" key="2">
    <source>
        <dbReference type="ARBA" id="ARBA00011955"/>
    </source>
</evidence>
<dbReference type="InterPro" id="IPR003374">
    <property type="entry name" value="ApbE-like_sf"/>
</dbReference>
<gene>
    <name evidence="12" type="ORF">METZ01_LOCUS52975</name>
</gene>
<feature type="transmembrane region" description="Helical" evidence="11">
    <location>
        <begin position="14"/>
        <end position="36"/>
    </location>
</feature>